<proteinExistence type="predicted"/>
<name>A0A0G0Y6T2_9BACT</name>
<dbReference type="AlphaFoldDB" id="A0A0G0Y6T2"/>
<dbReference type="EMBL" id="LCCN01000007">
    <property type="protein sequence ID" value="KKS32444.1"/>
    <property type="molecule type" value="Genomic_DNA"/>
</dbReference>
<dbReference type="Gene3D" id="3.40.50.1820">
    <property type="entry name" value="alpha/beta hydrolase"/>
    <property type="match status" value="1"/>
</dbReference>
<dbReference type="GO" id="GO:0016787">
    <property type="term" value="F:hydrolase activity"/>
    <property type="evidence" value="ECO:0007669"/>
    <property type="project" value="UniProtKB-KW"/>
</dbReference>
<feature type="domain" description="AB hydrolase-1" evidence="1">
    <location>
        <begin position="23"/>
        <end position="230"/>
    </location>
</feature>
<gene>
    <name evidence="2" type="ORF">UU93_C0007G0049</name>
</gene>
<dbReference type="PANTHER" id="PTHR46438:SF11">
    <property type="entry name" value="LIPASE-RELATED"/>
    <property type="match status" value="1"/>
</dbReference>
<accession>A0A0G0Y6T2</accession>
<dbReference type="InterPro" id="IPR000073">
    <property type="entry name" value="AB_hydrolase_1"/>
</dbReference>
<protein>
    <submittedName>
        <fullName evidence="2">Carboxylic ester hydrolase</fullName>
    </submittedName>
</protein>
<dbReference type="Proteomes" id="UP000034160">
    <property type="component" value="Unassembled WGS sequence"/>
</dbReference>
<evidence type="ECO:0000259" key="1">
    <source>
        <dbReference type="Pfam" id="PF12697"/>
    </source>
</evidence>
<reference evidence="2 3" key="1">
    <citation type="journal article" date="2015" name="Nature">
        <title>rRNA introns, odd ribosomes, and small enigmatic genomes across a large radiation of phyla.</title>
        <authorList>
            <person name="Brown C.T."/>
            <person name="Hug L.A."/>
            <person name="Thomas B.C."/>
            <person name="Sharon I."/>
            <person name="Castelle C.J."/>
            <person name="Singh A."/>
            <person name="Wilkins M.J."/>
            <person name="Williams K.H."/>
            <person name="Banfield J.F."/>
        </authorList>
    </citation>
    <scope>NUCLEOTIDE SEQUENCE [LARGE SCALE GENOMIC DNA]</scope>
</reference>
<dbReference type="PANTHER" id="PTHR46438">
    <property type="entry name" value="ALPHA/BETA-HYDROLASES SUPERFAMILY PROTEIN"/>
    <property type="match status" value="1"/>
</dbReference>
<evidence type="ECO:0000313" key="2">
    <source>
        <dbReference type="EMBL" id="KKS32444.1"/>
    </source>
</evidence>
<evidence type="ECO:0000313" key="3">
    <source>
        <dbReference type="Proteomes" id="UP000034160"/>
    </source>
</evidence>
<keyword evidence="2" id="KW-0378">Hydrolase</keyword>
<sequence length="237" mass="26755">MQKVIGGQLVNYEVVGERNKKDLLILHGWGGSLQEWQEIAGHLSQKYRVWSLDFPGFGSSPKPSFDWSIYDYAKFVEDFINSEKLKDIIVLGHSFGGRVAVLLKAEKLVLVDAAGLEIKTLKATIGGLIFDKMSFMKKYVPTNLKNLFGSADYRSAGSMRKIFVKVVNQDLSKELSEIKCPTLIIWGEKDLVLPISQAKAIKNIVKGSILRVVWGADHWPHLSRSREFLEVLDEYII</sequence>
<dbReference type="STRING" id="1618356.UU93_C0007G0049"/>
<organism evidence="2 3">
    <name type="scientific">Candidatus Amesbacteria bacterium GW2011_GWA2_42_12</name>
    <dbReference type="NCBI Taxonomy" id="1618356"/>
    <lineage>
        <taxon>Bacteria</taxon>
        <taxon>Candidatus Amesiibacteriota</taxon>
    </lineage>
</organism>
<dbReference type="InterPro" id="IPR029058">
    <property type="entry name" value="AB_hydrolase_fold"/>
</dbReference>
<comment type="caution">
    <text evidence="2">The sequence shown here is derived from an EMBL/GenBank/DDBJ whole genome shotgun (WGS) entry which is preliminary data.</text>
</comment>
<dbReference type="PRINTS" id="PR00111">
    <property type="entry name" value="ABHYDROLASE"/>
</dbReference>
<dbReference type="Pfam" id="PF12697">
    <property type="entry name" value="Abhydrolase_6"/>
    <property type="match status" value="1"/>
</dbReference>
<dbReference type="SUPFAM" id="SSF53474">
    <property type="entry name" value="alpha/beta-Hydrolases"/>
    <property type="match status" value="1"/>
</dbReference>